<dbReference type="Proteomes" id="UP000034224">
    <property type="component" value="Unassembled WGS sequence"/>
</dbReference>
<accession>A0A0G1Z791</accession>
<dbReference type="AlphaFoldDB" id="A0A0G1Z791"/>
<reference evidence="2 3" key="1">
    <citation type="journal article" date="2015" name="Nature">
        <title>rRNA introns, odd ribosomes, and small enigmatic genomes across a large radiation of phyla.</title>
        <authorList>
            <person name="Brown C.T."/>
            <person name="Hug L.A."/>
            <person name="Thomas B.C."/>
            <person name="Sharon I."/>
            <person name="Castelle C.J."/>
            <person name="Singh A."/>
            <person name="Wilkins M.J."/>
            <person name="Williams K.H."/>
            <person name="Banfield J.F."/>
        </authorList>
    </citation>
    <scope>NUCLEOTIDE SEQUENCE [LARGE SCALE GENOMIC DNA]</scope>
</reference>
<evidence type="ECO:0000313" key="2">
    <source>
        <dbReference type="EMBL" id="KKW14799.1"/>
    </source>
</evidence>
<keyword evidence="1" id="KW-0175">Coiled coil</keyword>
<organism evidence="2 3">
    <name type="scientific">Candidatus Jorgensenbacteria bacterium GW2011_GWB1_50_10</name>
    <dbReference type="NCBI Taxonomy" id="1618665"/>
    <lineage>
        <taxon>Bacteria</taxon>
        <taxon>Candidatus Joergenseniibacteriota</taxon>
    </lineage>
</organism>
<evidence type="ECO:0000256" key="1">
    <source>
        <dbReference type="SAM" id="Coils"/>
    </source>
</evidence>
<dbReference type="EMBL" id="LCQK01000003">
    <property type="protein sequence ID" value="KKW14799.1"/>
    <property type="molecule type" value="Genomic_DNA"/>
</dbReference>
<proteinExistence type="predicted"/>
<evidence type="ECO:0000313" key="3">
    <source>
        <dbReference type="Proteomes" id="UP000034224"/>
    </source>
</evidence>
<gene>
    <name evidence="2" type="ORF">UY55_C0003G0015</name>
</gene>
<comment type="caution">
    <text evidence="2">The sequence shown here is derived from an EMBL/GenBank/DDBJ whole genome shotgun (WGS) entry which is preliminary data.</text>
</comment>
<feature type="coiled-coil region" evidence="1">
    <location>
        <begin position="6"/>
        <end position="33"/>
    </location>
</feature>
<sequence>MGDMNEDRVIQKLNEHDRRFDKLESEIGDFKHQVLATQDEILTIIRRLDEERVFTTRWIERIEEEITKIKSHLNIK</sequence>
<protein>
    <submittedName>
        <fullName evidence="2">Uncharacterized protein</fullName>
    </submittedName>
</protein>
<dbReference type="STRING" id="1618665.UY55_C0003G0015"/>
<name>A0A0G1Z791_9BACT</name>